<dbReference type="AlphaFoldDB" id="A0AAV9KK33"/>
<protein>
    <submittedName>
        <fullName evidence="1">Uncharacterized protein</fullName>
    </submittedName>
</protein>
<name>A0AAV9KK33_9SOLN</name>
<sequence length="106" mass="12021">MQSQTSRSSNCMEDDLAAIRRYMKVVPTGTSTPPPIQDMASLCKELDAEKRRGSSRDRFLACIWKSVVLPQNRISPVGYEGLLEVSFHEARLRKENLPNDVDWAHS</sequence>
<accession>A0AAV9KK33</accession>
<evidence type="ECO:0000313" key="1">
    <source>
        <dbReference type="EMBL" id="KAK4713737.1"/>
    </source>
</evidence>
<keyword evidence="2" id="KW-1185">Reference proteome</keyword>
<comment type="caution">
    <text evidence="1">The sequence shown here is derived from an EMBL/GenBank/DDBJ whole genome shotgun (WGS) entry which is preliminary data.</text>
</comment>
<evidence type="ECO:0000313" key="2">
    <source>
        <dbReference type="Proteomes" id="UP001311915"/>
    </source>
</evidence>
<proteinExistence type="predicted"/>
<dbReference type="EMBL" id="JAWPEI010000010">
    <property type="protein sequence ID" value="KAK4713737.1"/>
    <property type="molecule type" value="Genomic_DNA"/>
</dbReference>
<organism evidence="1 2">
    <name type="scientific">Solanum pinnatisectum</name>
    <name type="common">tansyleaf nightshade</name>
    <dbReference type="NCBI Taxonomy" id="50273"/>
    <lineage>
        <taxon>Eukaryota</taxon>
        <taxon>Viridiplantae</taxon>
        <taxon>Streptophyta</taxon>
        <taxon>Embryophyta</taxon>
        <taxon>Tracheophyta</taxon>
        <taxon>Spermatophyta</taxon>
        <taxon>Magnoliopsida</taxon>
        <taxon>eudicotyledons</taxon>
        <taxon>Gunneridae</taxon>
        <taxon>Pentapetalae</taxon>
        <taxon>asterids</taxon>
        <taxon>lamiids</taxon>
        <taxon>Solanales</taxon>
        <taxon>Solanaceae</taxon>
        <taxon>Solanoideae</taxon>
        <taxon>Solaneae</taxon>
        <taxon>Solanum</taxon>
    </lineage>
</organism>
<reference evidence="1 2" key="1">
    <citation type="submission" date="2023-10" db="EMBL/GenBank/DDBJ databases">
        <title>Genome-Wide Identification Analysis in wild type Solanum Pinnatisectum Reveals Some Genes Defensing Phytophthora Infestans.</title>
        <authorList>
            <person name="Sun C."/>
        </authorList>
    </citation>
    <scope>NUCLEOTIDE SEQUENCE [LARGE SCALE GENOMIC DNA]</scope>
    <source>
        <strain evidence="1">LQN</strain>
        <tissue evidence="1">Leaf</tissue>
    </source>
</reference>
<dbReference type="Proteomes" id="UP001311915">
    <property type="component" value="Unassembled WGS sequence"/>
</dbReference>
<gene>
    <name evidence="1" type="ORF">R3W88_019644</name>
</gene>